<reference evidence="3 4" key="1">
    <citation type="submission" date="2018-06" db="EMBL/GenBank/DDBJ databases">
        <authorList>
            <consortium name="Pathogen Informatics"/>
            <person name="Doyle S."/>
        </authorList>
    </citation>
    <scope>NUCLEOTIDE SEQUENCE [LARGE SCALE GENOMIC DNA]</scope>
    <source>
        <strain evidence="3 4">NCTC9935</strain>
    </source>
</reference>
<feature type="domain" description="ATPase AAA-type core" evidence="1">
    <location>
        <begin position="25"/>
        <end position="341"/>
    </location>
</feature>
<sequence>MKLHRISIKNYRSISKKTTFELSDFTSLIGPNNEGKTNILRALTLAFAIIHQWKHRPIPRKQLEGMYARRFYGQLRLNSGTNLISDFDFERDYPKHIKKVTSIEIELIFQLTETEIEEFKNETRMNNNGELPLTIKIEPNTLSLVINKRGRGNITYNRNIRKIANYIDTRIGILSVPAIRDSTQMLEVAQDFAQRHLQASLFANEHYQDLMQKIKQIEDDYLNALSDNITKQIQGYAQNISEVELIRTNRRSTMPLIERLEITDNVRTSSTEKGEGLQSLIAIGLIQEATKHLGNHKAYILAIDEPEAHLHPDAVRAISNTLRELATTQQVIVATHSPILVGQTRLHTNILVEDSTAQMHPSLTRIRQCLGIQLSDSLFSAPICILVEGLTDQTIYRTLLCERSAKVKQGFNNNQITILPTHGTTKLTRHIEIQRQFLNRILILLDKDQAGEKEVASLKKENVVDDSEIRTIPALNRSPDAEVELEDMLTSDFIIKALNNQFGNSFKLDDFKPVDTKWSSKFKRVAKVAGLNEDSLDSAKTAICRAVEQEGLSALRKEYYEYIDRINQTLEGMLDETNEITSSR</sequence>
<evidence type="ECO:0000313" key="4">
    <source>
        <dbReference type="Proteomes" id="UP000250192"/>
    </source>
</evidence>
<dbReference type="InterPro" id="IPR034139">
    <property type="entry name" value="TOPRIM_OLD"/>
</dbReference>
<dbReference type="Proteomes" id="UP000250192">
    <property type="component" value="Unassembled WGS sequence"/>
</dbReference>
<dbReference type="Pfam" id="PF13304">
    <property type="entry name" value="AAA_21"/>
    <property type="match status" value="1"/>
</dbReference>
<evidence type="ECO:0000259" key="2">
    <source>
        <dbReference type="Pfam" id="PF20469"/>
    </source>
</evidence>
<dbReference type="Gene3D" id="3.40.50.300">
    <property type="entry name" value="P-loop containing nucleotide triphosphate hydrolases"/>
    <property type="match status" value="1"/>
</dbReference>
<dbReference type="InterPro" id="IPR027417">
    <property type="entry name" value="P-loop_NTPase"/>
</dbReference>
<feature type="domain" description="OLD protein-like TOPRIM" evidence="2">
    <location>
        <begin position="384"/>
        <end position="448"/>
    </location>
</feature>
<dbReference type="PANTHER" id="PTHR43581">
    <property type="entry name" value="ATP/GTP PHOSPHATASE"/>
    <property type="match status" value="1"/>
</dbReference>
<dbReference type="InterPro" id="IPR003959">
    <property type="entry name" value="ATPase_AAA_core"/>
</dbReference>
<accession>A0A2X0TYU4</accession>
<keyword evidence="4" id="KW-1185">Reference proteome</keyword>
<dbReference type="RefSeq" id="WP_111822833.1">
    <property type="nucleotide sequence ID" value="NZ_CBDERX010000016.1"/>
</dbReference>
<dbReference type="InterPro" id="IPR051396">
    <property type="entry name" value="Bact_Antivir_Def_Nuclease"/>
</dbReference>
<dbReference type="OrthoDB" id="3237462at2"/>
<dbReference type="PANTHER" id="PTHR43581:SF4">
    <property type="entry name" value="ATP_GTP PHOSPHATASE"/>
    <property type="match status" value="1"/>
</dbReference>
<dbReference type="Pfam" id="PF20469">
    <property type="entry name" value="OLD-like_TOPRIM"/>
    <property type="match status" value="1"/>
</dbReference>
<dbReference type="EMBL" id="UAPR01000001">
    <property type="protein sequence ID" value="SPT54689.1"/>
    <property type="molecule type" value="Genomic_DNA"/>
</dbReference>
<organism evidence="3 4">
    <name type="scientific">Schaalia odontolytica</name>
    <dbReference type="NCBI Taxonomy" id="1660"/>
    <lineage>
        <taxon>Bacteria</taxon>
        <taxon>Bacillati</taxon>
        <taxon>Actinomycetota</taxon>
        <taxon>Actinomycetes</taxon>
        <taxon>Actinomycetales</taxon>
        <taxon>Actinomycetaceae</taxon>
        <taxon>Schaalia</taxon>
    </lineage>
</organism>
<dbReference type="AlphaFoldDB" id="A0A2X0TYU4"/>
<gene>
    <name evidence="3" type="ORF">NCTC9935_00231</name>
</gene>
<proteinExistence type="predicted"/>
<protein>
    <submittedName>
        <fullName evidence="3">Predicted ATPase</fullName>
    </submittedName>
</protein>
<dbReference type="GeneID" id="93757532"/>
<dbReference type="CDD" id="cd00267">
    <property type="entry name" value="ABC_ATPase"/>
    <property type="match status" value="1"/>
</dbReference>
<dbReference type="SUPFAM" id="SSF52540">
    <property type="entry name" value="P-loop containing nucleoside triphosphate hydrolases"/>
    <property type="match status" value="1"/>
</dbReference>
<name>A0A2X0TYU4_9ACTO</name>
<evidence type="ECO:0000313" key="3">
    <source>
        <dbReference type="EMBL" id="SPT54689.1"/>
    </source>
</evidence>
<evidence type="ECO:0000259" key="1">
    <source>
        <dbReference type="Pfam" id="PF13304"/>
    </source>
</evidence>